<sequence>MKKDIPFLPVKDVTLAVVKRPTADEEAEWVVYLINRNDQPLENVMVTSKGYGELDGEQQKTSTLRHMFPLIDVGGATQVESIHPQVFGLNNEYWVSYFIGRQLYDKKYIFVPDTILEDNLSYIEEIGLEGVLHP</sequence>
<reference evidence="1 2" key="1">
    <citation type="journal article" date="2023" name="Microbiol. Resour. Announc.">
        <title>Complete Genome Sequence of Imperialibacter roseus strain P4T.</title>
        <authorList>
            <person name="Tizabi D.R."/>
            <person name="Bachvaroff T."/>
            <person name="Hill R.T."/>
        </authorList>
    </citation>
    <scope>NUCLEOTIDE SEQUENCE [LARGE SCALE GENOMIC DNA]</scope>
    <source>
        <strain evidence="1 2">P4T</strain>
    </source>
</reference>
<evidence type="ECO:0000313" key="1">
    <source>
        <dbReference type="EMBL" id="WOK06629.1"/>
    </source>
</evidence>
<evidence type="ECO:0000313" key="2">
    <source>
        <dbReference type="Proteomes" id="UP001302349"/>
    </source>
</evidence>
<dbReference type="Proteomes" id="UP001302349">
    <property type="component" value="Chromosome"/>
</dbReference>
<dbReference type="EMBL" id="CP136051">
    <property type="protein sequence ID" value="WOK06629.1"/>
    <property type="molecule type" value="Genomic_DNA"/>
</dbReference>
<name>A0ABZ0IR41_9BACT</name>
<dbReference type="RefSeq" id="WP_317489339.1">
    <property type="nucleotide sequence ID" value="NZ_CP136051.1"/>
</dbReference>
<gene>
    <name evidence="1" type="ORF">RT717_26505</name>
</gene>
<organism evidence="1 2">
    <name type="scientific">Imperialibacter roseus</name>
    <dbReference type="NCBI Taxonomy" id="1324217"/>
    <lineage>
        <taxon>Bacteria</taxon>
        <taxon>Pseudomonadati</taxon>
        <taxon>Bacteroidota</taxon>
        <taxon>Cytophagia</taxon>
        <taxon>Cytophagales</taxon>
        <taxon>Flammeovirgaceae</taxon>
        <taxon>Imperialibacter</taxon>
    </lineage>
</organism>
<protein>
    <submittedName>
        <fullName evidence="1">Uncharacterized protein</fullName>
    </submittedName>
</protein>
<accession>A0ABZ0IR41</accession>
<keyword evidence="2" id="KW-1185">Reference proteome</keyword>
<proteinExistence type="predicted"/>